<evidence type="ECO:0000256" key="1">
    <source>
        <dbReference type="ARBA" id="ARBA00023242"/>
    </source>
</evidence>
<dbReference type="Pfam" id="PF17793">
    <property type="entry name" value="AHD"/>
    <property type="match status" value="1"/>
</dbReference>
<accession>A0A7R9F487</accession>
<organism evidence="5">
    <name type="scientific">Timema bartmani</name>
    <dbReference type="NCBI Taxonomy" id="61472"/>
    <lineage>
        <taxon>Eukaryota</taxon>
        <taxon>Metazoa</taxon>
        <taxon>Ecdysozoa</taxon>
        <taxon>Arthropoda</taxon>
        <taxon>Hexapoda</taxon>
        <taxon>Insecta</taxon>
        <taxon>Pterygota</taxon>
        <taxon>Neoptera</taxon>
        <taxon>Polyneoptera</taxon>
        <taxon>Phasmatodea</taxon>
        <taxon>Timematodea</taxon>
        <taxon>Timematoidea</taxon>
        <taxon>Timematidae</taxon>
        <taxon>Timema</taxon>
    </lineage>
</organism>
<dbReference type="Gene3D" id="2.60.40.1970">
    <property type="entry name" value="YEATS domain"/>
    <property type="match status" value="1"/>
</dbReference>
<proteinExistence type="predicted"/>
<sequence length="964" mass="108799">MTARLWFNPGQCVRVSFEIGHEASLRSKTTVEGFTHDWEVFVKGTDNTEIYHFVEKVVFYLHNTFTKPKRVIKDPPYSVKESGYAGFIIPIEIYFKNKDEPKKVRFDYDLNLQSNGPPISKVVREKYVFPNPSEDLRRRLIKGGGPQNIANTKLFTVRRKGTSPRDKRQRHAFNFHYDLGFKLTPLPPGSFTTPCCKPANYIIASVSSAGACALDHRSFCSHFSAADDAQWRWIVLYPHLESHVVAPFLYLVTTPPHLLSLSSVHGRSLSARPFNSRADQEVFQHVFTTRVLTRKSLPTDASLLLRVKNRRLIGGADWLAVRAKPSLSTVRPHVQDTGAPHSFRLANALVVLSSTVEDEEIEVGVVGSEPPPLTAEKSGESSVPIPPLIGKPKLGGSEGPKKHKVKEHKPEEPRVSNSFADLFGPPIHKTAKVSPDPKKTTAKTSASTNTPAGGSKPPSDKTGGAGSAKPPRPKDGLERPKDDKKERSKDQRDKIKEKSSSASSNSKHLSPLEKPAPVIAVKTSHDEHEEKKKKDKRVKEDKPSKKDKHKDKEKVKDKEHNKHVEKTPPEKIDKIPVVKEKDKEKESSKKSVKEIIKPPIERNKEKDKERDREKEKDKHLSSEKDKDKQRHKHKKKDKKERKEEGKDRDKDKVKSSNKKSENHRSKSKDKERLVQVSEVLPPPVSITVTPIVSKKKSLSPSPPPRASVSPQKRSPLHEKESSPPSTLRPASSRPLKTLFAELTDHDSSDSDTSPSQDEEDKKNIILLEKPPVVAVKTDMNPVKVKPEHKDGSKHKEKKSREKKDKDTSKEDVGKKRKRKSNAKGRIEDEPESKVLKVDDVKKDEDIPKLQVEEVIEADLCSKFEPRIVENQLKLEEDEDATEENVEDTICAPTPETFTPGYVSELMDLQQKIMTLEDNAELQRVVQVIAETGQYEITKKTFDFDLCTLDRRTVKRLQDFFSASS</sequence>
<dbReference type="PANTHER" id="PTHR47827">
    <property type="entry name" value="AHD DOMAIN-CONTAINING PROTEIN"/>
    <property type="match status" value="1"/>
</dbReference>
<dbReference type="GO" id="GO:0003682">
    <property type="term" value="F:chromatin binding"/>
    <property type="evidence" value="ECO:0007669"/>
    <property type="project" value="TreeGrafter"/>
</dbReference>
<protein>
    <recommendedName>
        <fullName evidence="4">YEATS domain-containing protein</fullName>
    </recommendedName>
</protein>
<gene>
    <name evidence="5" type="ORF">TBIB3V08_LOCUS7920</name>
</gene>
<feature type="compositionally biased region" description="Basic and acidic residues" evidence="3">
    <location>
        <begin position="798"/>
        <end position="813"/>
    </location>
</feature>
<dbReference type="Pfam" id="PF03366">
    <property type="entry name" value="YEATS"/>
    <property type="match status" value="1"/>
</dbReference>
<feature type="compositionally biased region" description="Basic and acidic residues" evidence="3">
    <location>
        <begin position="523"/>
        <end position="628"/>
    </location>
</feature>
<dbReference type="AlphaFoldDB" id="A0A7R9F487"/>
<evidence type="ECO:0000256" key="2">
    <source>
        <dbReference type="PROSITE-ProRule" id="PRU00376"/>
    </source>
</evidence>
<comment type="subcellular location">
    <subcellularLocation>
        <location evidence="2">Nucleus</location>
    </subcellularLocation>
</comment>
<dbReference type="CDD" id="cd16906">
    <property type="entry name" value="YEATS_AF-9_like"/>
    <property type="match status" value="1"/>
</dbReference>
<keyword evidence="1 2" id="KW-0539">Nucleus</keyword>
<feature type="compositionally biased region" description="Basic and acidic residues" evidence="3">
    <location>
        <begin position="640"/>
        <end position="673"/>
    </location>
</feature>
<dbReference type="PROSITE" id="PS51037">
    <property type="entry name" value="YEATS"/>
    <property type="match status" value="1"/>
</dbReference>
<feature type="domain" description="YEATS" evidence="4">
    <location>
        <begin position="7"/>
        <end position="143"/>
    </location>
</feature>
<feature type="compositionally biased region" description="Basic and acidic residues" evidence="3">
    <location>
        <begin position="824"/>
        <end position="836"/>
    </location>
</feature>
<reference evidence="5" key="1">
    <citation type="submission" date="2020-11" db="EMBL/GenBank/DDBJ databases">
        <authorList>
            <person name="Tran Van P."/>
        </authorList>
    </citation>
    <scope>NUCLEOTIDE SEQUENCE</scope>
</reference>
<feature type="compositionally biased region" description="Basic and acidic residues" evidence="3">
    <location>
        <begin position="472"/>
        <end position="499"/>
    </location>
</feature>
<dbReference type="GO" id="GO:0045893">
    <property type="term" value="P:positive regulation of DNA-templated transcription"/>
    <property type="evidence" value="ECO:0007669"/>
    <property type="project" value="TreeGrafter"/>
</dbReference>
<name>A0A7R9F487_9NEOP</name>
<feature type="compositionally biased region" description="Low complexity" evidence="3">
    <location>
        <begin position="442"/>
        <end position="452"/>
    </location>
</feature>
<dbReference type="InterPro" id="IPR038704">
    <property type="entry name" value="YEAST_sf"/>
</dbReference>
<evidence type="ECO:0000313" key="5">
    <source>
        <dbReference type="EMBL" id="CAD7445569.1"/>
    </source>
</evidence>
<dbReference type="Gene3D" id="1.20.1270.290">
    <property type="match status" value="1"/>
</dbReference>
<feature type="compositionally biased region" description="Basic residues" evidence="3">
    <location>
        <begin position="629"/>
        <end position="639"/>
    </location>
</feature>
<dbReference type="EMBL" id="OD567378">
    <property type="protein sequence ID" value="CAD7445569.1"/>
    <property type="molecule type" value="Genomic_DNA"/>
</dbReference>
<dbReference type="InterPro" id="IPR040930">
    <property type="entry name" value="AF-9_AHD"/>
</dbReference>
<dbReference type="PANTHER" id="PTHR47827:SF3">
    <property type="entry name" value="AF-9 ANC1 HOMOLOGY DOMAIN-CONTAINING PROTEIN"/>
    <property type="match status" value="1"/>
</dbReference>
<dbReference type="InterPro" id="IPR052790">
    <property type="entry name" value="YEATS_domain"/>
</dbReference>
<feature type="region of interest" description="Disordered" evidence="3">
    <location>
        <begin position="364"/>
        <end position="836"/>
    </location>
</feature>
<dbReference type="InterPro" id="IPR055129">
    <property type="entry name" value="YEATS_dom"/>
</dbReference>
<feature type="compositionally biased region" description="Low complexity" evidence="3">
    <location>
        <begin position="500"/>
        <end position="509"/>
    </location>
</feature>
<dbReference type="GO" id="GO:0008023">
    <property type="term" value="C:transcription elongation factor complex"/>
    <property type="evidence" value="ECO:0007669"/>
    <property type="project" value="TreeGrafter"/>
</dbReference>
<evidence type="ECO:0000259" key="4">
    <source>
        <dbReference type="PROSITE" id="PS51037"/>
    </source>
</evidence>
<evidence type="ECO:0000256" key="3">
    <source>
        <dbReference type="SAM" id="MobiDB-lite"/>
    </source>
</evidence>